<dbReference type="GO" id="GO:0003824">
    <property type="term" value="F:catalytic activity"/>
    <property type="evidence" value="ECO:0007669"/>
    <property type="project" value="InterPro"/>
</dbReference>
<organism evidence="4 5">
    <name type="scientific">Candidatus Roizmanbacteria bacterium RIFCSPHIGHO2_12_FULL_33_9</name>
    <dbReference type="NCBI Taxonomy" id="1802045"/>
    <lineage>
        <taxon>Bacteria</taxon>
        <taxon>Candidatus Roizmaniibacteriota</taxon>
    </lineage>
</organism>
<dbReference type="Gene3D" id="3.90.870.20">
    <property type="entry name" value="Carbamoyltransferase, C-terminal domain"/>
    <property type="match status" value="1"/>
</dbReference>
<dbReference type="CDD" id="cd24098">
    <property type="entry name" value="ASKHA_NBD_TobZ_N"/>
    <property type="match status" value="1"/>
</dbReference>
<evidence type="ECO:0008006" key="6">
    <source>
        <dbReference type="Google" id="ProtNLM"/>
    </source>
</evidence>
<reference evidence="4 5" key="1">
    <citation type="journal article" date="2016" name="Nat. Commun.">
        <title>Thousands of microbial genomes shed light on interconnected biogeochemical processes in an aquifer system.</title>
        <authorList>
            <person name="Anantharaman K."/>
            <person name="Brown C.T."/>
            <person name="Hug L.A."/>
            <person name="Sharon I."/>
            <person name="Castelle C.J."/>
            <person name="Probst A.J."/>
            <person name="Thomas B.C."/>
            <person name="Singh A."/>
            <person name="Wilkins M.J."/>
            <person name="Karaoz U."/>
            <person name="Brodie E.L."/>
            <person name="Williams K.H."/>
            <person name="Hubbard S.S."/>
            <person name="Banfield J.F."/>
        </authorList>
    </citation>
    <scope>NUCLEOTIDE SEQUENCE [LARGE SCALE GENOMIC DNA]</scope>
</reference>
<dbReference type="Pfam" id="PF16861">
    <property type="entry name" value="Carbam_trans_C"/>
    <property type="match status" value="1"/>
</dbReference>
<comment type="caution">
    <text evidence="4">The sequence shown here is derived from an EMBL/GenBank/DDBJ whole genome shotgun (WGS) entry which is preliminary data.</text>
</comment>
<dbReference type="PANTHER" id="PTHR34847">
    <property type="entry name" value="NODULATION PROTEIN U"/>
    <property type="match status" value="1"/>
</dbReference>
<dbReference type="EMBL" id="MFZV01000026">
    <property type="protein sequence ID" value="OGK31083.1"/>
    <property type="molecule type" value="Genomic_DNA"/>
</dbReference>
<evidence type="ECO:0000313" key="5">
    <source>
        <dbReference type="Proteomes" id="UP000177199"/>
    </source>
</evidence>
<feature type="domain" description="Carbamoyltransferase" evidence="2">
    <location>
        <begin position="3"/>
        <end position="337"/>
    </location>
</feature>
<proteinExistence type="inferred from homology"/>
<dbReference type="Gene3D" id="3.30.420.40">
    <property type="match status" value="2"/>
</dbReference>
<evidence type="ECO:0000259" key="2">
    <source>
        <dbReference type="Pfam" id="PF02543"/>
    </source>
</evidence>
<dbReference type="InterPro" id="IPR003696">
    <property type="entry name" value="Carbtransf_dom"/>
</dbReference>
<evidence type="ECO:0000259" key="3">
    <source>
        <dbReference type="Pfam" id="PF16861"/>
    </source>
</evidence>
<evidence type="ECO:0000313" key="4">
    <source>
        <dbReference type="EMBL" id="OGK31083.1"/>
    </source>
</evidence>
<sequence length="559" mass="64106">MYILGIKAFGHDTSACLIKDRKIIAASSQERFDRIKHSSAFPFDAINFCLDTASIKINNISEIGVSYNYTEAILRLYFLRALLYFPLSLFNLKDFNKILTTRSKILKILQINLKFKGKISFLDHHDCHAASAYYCSSFSKSAIITNDGRGEWATARIYIAENGKFQKYDQINYPNSIGLVYENITNYLGFIRNCDEGKIMGLAPYGKPIYYKKFSKIINIVNKWKYKLDLSYFNHHLKEQSMLPDKFIKEFGKPRSKNQKLTTRHKDIASSLQKITDDVCLLAADKAKDIRKDKYLCIAGGVGLNAVSNGAIYNKKLFKSIFIQPASGDDGTSLGAATLIASRYFKNYKINDFSPYLGKNVEKDKLITIINKNKGRINVSKPINIFKSASVDLSRRKIVAWYQGRAEFGPRALGNRSILADPRDPKMKDYLNKKVKFREEFRPFAPAVLYKYSRSFFKLYSQIPYMIITVDVEKKNVNKIPAVVHVDNTARVQTVTEKNNKKFYNLIMEFYKLTSVPILLNTSFNIKGEPIVNSVEQALNCFLKTGIDIMYINEFRFEK</sequence>
<dbReference type="Proteomes" id="UP000177199">
    <property type="component" value="Unassembled WGS sequence"/>
</dbReference>
<feature type="domain" description="Carbamoyltransferase C-terminal" evidence="3">
    <location>
        <begin position="393"/>
        <end position="559"/>
    </location>
</feature>
<dbReference type="InterPro" id="IPR031730">
    <property type="entry name" value="Carbam_trans_C"/>
</dbReference>
<dbReference type="AlphaFoldDB" id="A0A1F7HJ42"/>
<name>A0A1F7HJ42_9BACT</name>
<dbReference type="InterPro" id="IPR051338">
    <property type="entry name" value="NodU/CmcH_Carbamoyltrnsfr"/>
</dbReference>
<dbReference type="InterPro" id="IPR043129">
    <property type="entry name" value="ATPase_NBD"/>
</dbReference>
<dbReference type="PANTHER" id="PTHR34847:SF1">
    <property type="entry name" value="NODULATION PROTEIN U"/>
    <property type="match status" value="1"/>
</dbReference>
<dbReference type="InterPro" id="IPR038152">
    <property type="entry name" value="Carbam_trans_C_sf"/>
</dbReference>
<dbReference type="Pfam" id="PF02543">
    <property type="entry name" value="Carbam_trans_N"/>
    <property type="match status" value="1"/>
</dbReference>
<gene>
    <name evidence="4" type="ORF">A3F29_03720</name>
</gene>
<comment type="similarity">
    <text evidence="1">Belongs to the NodU/CmcH family.</text>
</comment>
<accession>A0A1F7HJ42</accession>
<protein>
    <recommendedName>
        <fullName evidence="6">Carbamoyl transferase</fullName>
    </recommendedName>
</protein>
<dbReference type="SUPFAM" id="SSF53067">
    <property type="entry name" value="Actin-like ATPase domain"/>
    <property type="match status" value="1"/>
</dbReference>
<evidence type="ECO:0000256" key="1">
    <source>
        <dbReference type="ARBA" id="ARBA00006129"/>
    </source>
</evidence>